<dbReference type="SUPFAM" id="SSF46785">
    <property type="entry name" value="Winged helix' DNA-binding domain"/>
    <property type="match status" value="1"/>
</dbReference>
<dbReference type="Proteomes" id="UP001501447">
    <property type="component" value="Unassembled WGS sequence"/>
</dbReference>
<dbReference type="Pfam" id="PF08220">
    <property type="entry name" value="HTH_DeoR"/>
    <property type="match status" value="1"/>
</dbReference>
<feature type="region of interest" description="Disordered" evidence="4">
    <location>
        <begin position="261"/>
        <end position="284"/>
    </location>
</feature>
<keyword evidence="1" id="KW-0805">Transcription regulation</keyword>
<dbReference type="PANTHER" id="PTHR30363">
    <property type="entry name" value="HTH-TYPE TRANSCRIPTIONAL REGULATOR SRLR-RELATED"/>
    <property type="match status" value="1"/>
</dbReference>
<keyword evidence="7" id="KW-1185">Reference proteome</keyword>
<evidence type="ECO:0000259" key="5">
    <source>
        <dbReference type="PROSITE" id="PS51000"/>
    </source>
</evidence>
<dbReference type="InterPro" id="IPR014036">
    <property type="entry name" value="DeoR-like_C"/>
</dbReference>
<dbReference type="PRINTS" id="PR00037">
    <property type="entry name" value="HTHLACR"/>
</dbReference>
<keyword evidence="2 6" id="KW-0238">DNA-binding</keyword>
<dbReference type="InterPro" id="IPR036390">
    <property type="entry name" value="WH_DNA-bd_sf"/>
</dbReference>
<organism evidence="6 7">
    <name type="scientific">Streptomyces axinellae</name>
    <dbReference type="NCBI Taxonomy" id="552788"/>
    <lineage>
        <taxon>Bacteria</taxon>
        <taxon>Bacillati</taxon>
        <taxon>Actinomycetota</taxon>
        <taxon>Actinomycetes</taxon>
        <taxon>Kitasatosporales</taxon>
        <taxon>Streptomycetaceae</taxon>
        <taxon>Streptomyces</taxon>
    </lineage>
</organism>
<reference evidence="6 7" key="1">
    <citation type="journal article" date="2019" name="Int. J. Syst. Evol. Microbiol.">
        <title>The Global Catalogue of Microorganisms (GCM) 10K type strain sequencing project: providing services to taxonomists for standard genome sequencing and annotation.</title>
        <authorList>
            <consortium name="The Broad Institute Genomics Platform"/>
            <consortium name="The Broad Institute Genome Sequencing Center for Infectious Disease"/>
            <person name="Wu L."/>
            <person name="Ma J."/>
        </authorList>
    </citation>
    <scope>NUCLEOTIDE SEQUENCE [LARGE SCALE GENOMIC DNA]</scope>
    <source>
        <strain evidence="6 7">JCM 16373</strain>
    </source>
</reference>
<comment type="caution">
    <text evidence="6">The sequence shown here is derived from an EMBL/GenBank/DDBJ whole genome shotgun (WGS) entry which is preliminary data.</text>
</comment>
<dbReference type="PANTHER" id="PTHR30363:SF44">
    <property type="entry name" value="AGA OPERON TRANSCRIPTIONAL REPRESSOR-RELATED"/>
    <property type="match status" value="1"/>
</dbReference>
<evidence type="ECO:0000256" key="3">
    <source>
        <dbReference type="ARBA" id="ARBA00023163"/>
    </source>
</evidence>
<sequence length="284" mass="30339">MKRHERMNALLELLGQSGSLEVEEAATALEVSAATMRRDMDALAEQQLLTRTRGGAVLSAVTYDLPIRYKRGHHTAAKEALARTAAAMVERGSVIGLSGGTTTTEIARALATRADLAEPGPQPHLTIVTNALNIANELAVRPQIKTVLTGGVAHSRTFELTGPYSELMLRQVSVDLAFIGANGMDPQTGATVHDEAEARINGLMAERAERAVVVTDSSKVGVRCFARVGGSEIFDTFLTDTGIPEPVRREFEECGLRVVLAEEGPAEPGDRASADQPDEGRRAD</sequence>
<dbReference type="InterPro" id="IPR001034">
    <property type="entry name" value="DeoR_HTH"/>
</dbReference>
<dbReference type="RefSeq" id="WP_344564963.1">
    <property type="nucleotide sequence ID" value="NZ_BAAARJ010000006.1"/>
</dbReference>
<evidence type="ECO:0000313" key="6">
    <source>
        <dbReference type="EMBL" id="GAA2609420.1"/>
    </source>
</evidence>
<dbReference type="InterPro" id="IPR050313">
    <property type="entry name" value="Carb_Metab_HTH_regulators"/>
</dbReference>
<dbReference type="PROSITE" id="PS00894">
    <property type="entry name" value="HTH_DEOR_1"/>
    <property type="match status" value="1"/>
</dbReference>
<evidence type="ECO:0000256" key="4">
    <source>
        <dbReference type="SAM" id="MobiDB-lite"/>
    </source>
</evidence>
<dbReference type="InterPro" id="IPR018356">
    <property type="entry name" value="Tscrpt_reg_HTH_DeoR_CS"/>
</dbReference>
<evidence type="ECO:0000313" key="7">
    <source>
        <dbReference type="Proteomes" id="UP001501447"/>
    </source>
</evidence>
<evidence type="ECO:0000256" key="1">
    <source>
        <dbReference type="ARBA" id="ARBA00023015"/>
    </source>
</evidence>
<accession>A0ABN3Q1I3</accession>
<dbReference type="InterPro" id="IPR037171">
    <property type="entry name" value="NagB/RpiA_transferase-like"/>
</dbReference>
<gene>
    <name evidence="6" type="ORF">GCM10009863_23710</name>
</gene>
<dbReference type="Gene3D" id="3.40.50.1360">
    <property type="match status" value="1"/>
</dbReference>
<keyword evidence="3" id="KW-0804">Transcription</keyword>
<protein>
    <submittedName>
        <fullName evidence="6">DeoR/GlpR family DNA-binding transcription regulator</fullName>
    </submittedName>
</protein>
<dbReference type="SUPFAM" id="SSF100950">
    <property type="entry name" value="NagB/RpiA/CoA transferase-like"/>
    <property type="match status" value="1"/>
</dbReference>
<dbReference type="Pfam" id="PF00455">
    <property type="entry name" value="DeoRC"/>
    <property type="match status" value="1"/>
</dbReference>
<proteinExistence type="predicted"/>
<feature type="compositionally biased region" description="Basic and acidic residues" evidence="4">
    <location>
        <begin position="268"/>
        <end position="284"/>
    </location>
</feature>
<dbReference type="SMART" id="SM01134">
    <property type="entry name" value="DeoRC"/>
    <property type="match status" value="1"/>
</dbReference>
<feature type="domain" description="HTH deoR-type" evidence="5">
    <location>
        <begin position="3"/>
        <end position="58"/>
    </location>
</feature>
<name>A0ABN3Q1I3_9ACTN</name>
<dbReference type="EMBL" id="BAAARJ010000006">
    <property type="protein sequence ID" value="GAA2609420.1"/>
    <property type="molecule type" value="Genomic_DNA"/>
</dbReference>
<evidence type="ECO:0000256" key="2">
    <source>
        <dbReference type="ARBA" id="ARBA00023125"/>
    </source>
</evidence>
<dbReference type="PROSITE" id="PS51000">
    <property type="entry name" value="HTH_DEOR_2"/>
    <property type="match status" value="1"/>
</dbReference>
<dbReference type="SMART" id="SM00420">
    <property type="entry name" value="HTH_DEOR"/>
    <property type="match status" value="1"/>
</dbReference>
<dbReference type="GO" id="GO:0003677">
    <property type="term" value="F:DNA binding"/>
    <property type="evidence" value="ECO:0007669"/>
    <property type="project" value="UniProtKB-KW"/>
</dbReference>